<dbReference type="InterPro" id="IPR050437">
    <property type="entry name" value="Ribos_protein_bS1-like"/>
</dbReference>
<evidence type="ECO:0000313" key="3">
    <source>
        <dbReference type="EMBL" id="EFV64007.1"/>
    </source>
</evidence>
<keyword evidence="3" id="KW-0378">Hydrolase</keyword>
<dbReference type="SMART" id="SM00316">
    <property type="entry name" value="S1"/>
    <property type="match status" value="1"/>
</dbReference>
<dbReference type="InterPro" id="IPR012340">
    <property type="entry name" value="NA-bd_OB-fold"/>
</dbReference>
<name>E6MWP4_NEIMH</name>
<feature type="compositionally biased region" description="Low complexity" evidence="1">
    <location>
        <begin position="99"/>
        <end position="108"/>
    </location>
</feature>
<dbReference type="EC" id="3.1.-.-" evidence="3"/>
<dbReference type="PANTHER" id="PTHR10724:SF10">
    <property type="entry name" value="S1 RNA-BINDING DOMAIN-CONTAINING PROTEIN 1"/>
    <property type="match status" value="1"/>
</dbReference>
<evidence type="ECO:0000313" key="4">
    <source>
        <dbReference type="Proteomes" id="UP000032707"/>
    </source>
</evidence>
<proteinExistence type="predicted"/>
<dbReference type="PANTHER" id="PTHR10724">
    <property type="entry name" value="30S RIBOSOMAL PROTEIN S1"/>
    <property type="match status" value="1"/>
</dbReference>
<evidence type="ECO:0000259" key="2">
    <source>
        <dbReference type="PROSITE" id="PS50126"/>
    </source>
</evidence>
<feature type="region of interest" description="Disordered" evidence="1">
    <location>
        <begin position="91"/>
        <end position="158"/>
    </location>
</feature>
<dbReference type="GO" id="GO:0006412">
    <property type="term" value="P:translation"/>
    <property type="evidence" value="ECO:0007669"/>
    <property type="project" value="TreeGrafter"/>
</dbReference>
<accession>E6MWP4</accession>
<feature type="compositionally biased region" description="Basic residues" evidence="1">
    <location>
        <begin position="141"/>
        <end position="158"/>
    </location>
</feature>
<dbReference type="FunFam" id="2.40.50.140:FF:000408">
    <property type="entry name" value="Ribonuclease R"/>
    <property type="match status" value="1"/>
</dbReference>
<dbReference type="AlphaFoldDB" id="E6MWP4"/>
<dbReference type="Pfam" id="PF00575">
    <property type="entry name" value="S1"/>
    <property type="match status" value="1"/>
</dbReference>
<comment type="caution">
    <text evidence="3">The sequence shown here is derived from an EMBL/GenBank/DDBJ whole genome shotgun (WGS) entry which is preliminary data.</text>
</comment>
<organism evidence="3 4">
    <name type="scientific">Neisseria meningitidis serogroup B / serotype 15 (strain H44/76)</name>
    <dbReference type="NCBI Taxonomy" id="909420"/>
    <lineage>
        <taxon>Bacteria</taxon>
        <taxon>Pseudomonadati</taxon>
        <taxon>Pseudomonadota</taxon>
        <taxon>Betaproteobacteria</taxon>
        <taxon>Neisseriales</taxon>
        <taxon>Neisseriaceae</taxon>
        <taxon>Neisseria</taxon>
    </lineage>
</organism>
<dbReference type="SUPFAM" id="SSF50249">
    <property type="entry name" value="Nucleic acid-binding proteins"/>
    <property type="match status" value="1"/>
</dbReference>
<dbReference type="Proteomes" id="UP000032707">
    <property type="component" value="Unassembled WGS sequence"/>
</dbReference>
<feature type="domain" description="S1 motif" evidence="2">
    <location>
        <begin position="6"/>
        <end position="87"/>
    </location>
</feature>
<dbReference type="InterPro" id="IPR003029">
    <property type="entry name" value="S1_domain"/>
</dbReference>
<sequence length="158" mass="16770">MRDKVGEVFEGKISGMTSFGIFVTLDGIHIDGLVHISDLGEDYFNFRPEIMAIEGERSGIRFNMGDRVAVRVARADLDDGKIDFVLIAGGSGRGRKVKSSASAKPAGTAGKGKPKTAAEKKTARGGKVRGRGASAAAESRKKAKKPVPIKVKKRKGKS</sequence>
<dbReference type="Gene3D" id="2.40.50.140">
    <property type="entry name" value="Nucleic acid-binding proteins"/>
    <property type="match status" value="1"/>
</dbReference>
<protein>
    <submittedName>
        <fullName evidence="3">Ribonuclease R domain protein</fullName>
        <ecNumber evidence="3">3.1.-.-</ecNumber>
    </submittedName>
</protein>
<evidence type="ECO:0000256" key="1">
    <source>
        <dbReference type="SAM" id="MobiDB-lite"/>
    </source>
</evidence>
<dbReference type="GO" id="GO:0003729">
    <property type="term" value="F:mRNA binding"/>
    <property type="evidence" value="ECO:0007669"/>
    <property type="project" value="TreeGrafter"/>
</dbReference>
<dbReference type="PROSITE" id="PS50126">
    <property type="entry name" value="S1"/>
    <property type="match status" value="1"/>
</dbReference>
<dbReference type="CDD" id="cd04471">
    <property type="entry name" value="S1_RNase_R"/>
    <property type="match status" value="1"/>
</dbReference>
<dbReference type="PATRIC" id="fig|909420.4.peg.1105"/>
<reference evidence="3 4" key="1">
    <citation type="journal article" date="2011" name="J. Bacteriol.">
        <title>Genome sequence of Neisseria meningitidis serogroup B strain H44/76.</title>
        <authorList>
            <person name="Piet J.R."/>
            <person name="Huis In 't Veld R.A."/>
            <person name="van Schaik B.D."/>
            <person name="van Kampen A.H."/>
            <person name="Baas F."/>
            <person name="van de Beek D."/>
            <person name="Pannekoek Y."/>
            <person name="van der Ende A."/>
        </authorList>
    </citation>
    <scope>NUCLEOTIDE SEQUENCE [LARGE SCALE GENOMIC DNA]</scope>
    <source>
        <strain evidence="3 4">H44/76</strain>
    </source>
</reference>
<dbReference type="GO" id="GO:0016787">
    <property type="term" value="F:hydrolase activity"/>
    <property type="evidence" value="ECO:0007669"/>
    <property type="project" value="UniProtKB-KW"/>
</dbReference>
<dbReference type="EMBL" id="AEQZ01000017">
    <property type="protein sequence ID" value="EFV64007.1"/>
    <property type="molecule type" value="Genomic_DNA"/>
</dbReference>
<dbReference type="GO" id="GO:0003735">
    <property type="term" value="F:structural constituent of ribosome"/>
    <property type="evidence" value="ECO:0007669"/>
    <property type="project" value="TreeGrafter"/>
</dbReference>
<gene>
    <name evidence="3" type="ORF">NMH_1087</name>
</gene>